<dbReference type="SUPFAM" id="SSF103473">
    <property type="entry name" value="MFS general substrate transporter"/>
    <property type="match status" value="1"/>
</dbReference>
<feature type="transmembrane region" description="Helical" evidence="7">
    <location>
        <begin position="287"/>
        <end position="312"/>
    </location>
</feature>
<reference evidence="9" key="1">
    <citation type="journal article" date="2020" name="Stud. Mycol.">
        <title>101 Dothideomycetes genomes: a test case for predicting lifestyles and emergence of pathogens.</title>
        <authorList>
            <person name="Haridas S."/>
            <person name="Albert R."/>
            <person name="Binder M."/>
            <person name="Bloem J."/>
            <person name="Labutti K."/>
            <person name="Salamov A."/>
            <person name="Andreopoulos B."/>
            <person name="Baker S."/>
            <person name="Barry K."/>
            <person name="Bills G."/>
            <person name="Bluhm B."/>
            <person name="Cannon C."/>
            <person name="Castanera R."/>
            <person name="Culley D."/>
            <person name="Daum C."/>
            <person name="Ezra D."/>
            <person name="Gonzalez J."/>
            <person name="Henrissat B."/>
            <person name="Kuo A."/>
            <person name="Liang C."/>
            <person name="Lipzen A."/>
            <person name="Lutzoni F."/>
            <person name="Magnuson J."/>
            <person name="Mondo S."/>
            <person name="Nolan M."/>
            <person name="Ohm R."/>
            <person name="Pangilinan J."/>
            <person name="Park H.-J."/>
            <person name="Ramirez L."/>
            <person name="Alfaro M."/>
            <person name="Sun H."/>
            <person name="Tritt A."/>
            <person name="Yoshinaga Y."/>
            <person name="Zwiers L.-H."/>
            <person name="Turgeon B."/>
            <person name="Goodwin S."/>
            <person name="Spatafora J."/>
            <person name="Crous P."/>
            <person name="Grigoriev I."/>
        </authorList>
    </citation>
    <scope>NUCLEOTIDE SEQUENCE</scope>
    <source>
        <strain evidence="9">CBS 122681</strain>
    </source>
</reference>
<evidence type="ECO:0000256" key="4">
    <source>
        <dbReference type="ARBA" id="ARBA00022989"/>
    </source>
</evidence>
<dbReference type="GO" id="GO:0016020">
    <property type="term" value="C:membrane"/>
    <property type="evidence" value="ECO:0007669"/>
    <property type="project" value="UniProtKB-SubCell"/>
</dbReference>
<feature type="region of interest" description="Disordered" evidence="6">
    <location>
        <begin position="1"/>
        <end position="30"/>
    </location>
</feature>
<dbReference type="PANTHER" id="PTHR43791:SF47">
    <property type="entry name" value="MAJOR FACILITATOR SUPERFAMILY (MFS) PROFILE DOMAIN-CONTAINING PROTEIN-RELATED"/>
    <property type="match status" value="1"/>
</dbReference>
<feature type="transmembrane region" description="Helical" evidence="7">
    <location>
        <begin position="145"/>
        <end position="168"/>
    </location>
</feature>
<dbReference type="PANTHER" id="PTHR43791">
    <property type="entry name" value="PERMEASE-RELATED"/>
    <property type="match status" value="1"/>
</dbReference>
<feature type="transmembrane region" description="Helical" evidence="7">
    <location>
        <begin position="49"/>
        <end position="73"/>
    </location>
</feature>
<feature type="transmembrane region" description="Helical" evidence="7">
    <location>
        <begin position="377"/>
        <end position="399"/>
    </location>
</feature>
<dbReference type="GO" id="GO:0022857">
    <property type="term" value="F:transmembrane transporter activity"/>
    <property type="evidence" value="ECO:0007669"/>
    <property type="project" value="InterPro"/>
</dbReference>
<keyword evidence="3 7" id="KW-0812">Transmembrane</keyword>
<keyword evidence="5 7" id="KW-0472">Membrane</keyword>
<feature type="transmembrane region" description="Helical" evidence="7">
    <location>
        <begin position="443"/>
        <end position="466"/>
    </location>
</feature>
<evidence type="ECO:0000256" key="5">
    <source>
        <dbReference type="ARBA" id="ARBA00023136"/>
    </source>
</evidence>
<evidence type="ECO:0000259" key="8">
    <source>
        <dbReference type="PROSITE" id="PS50850"/>
    </source>
</evidence>
<name>A0A6A6SS90_9PLEO</name>
<dbReference type="FunFam" id="1.20.1250.20:FF:000511">
    <property type="entry name" value="MFS general substrate transporter"/>
    <property type="match status" value="1"/>
</dbReference>
<feature type="transmembrane region" description="Helical" evidence="7">
    <location>
        <begin position="318"/>
        <end position="340"/>
    </location>
</feature>
<dbReference type="Pfam" id="PF07690">
    <property type="entry name" value="MFS_1"/>
    <property type="match status" value="1"/>
</dbReference>
<dbReference type="FunFam" id="1.20.1250.20:FF:000409">
    <property type="entry name" value="MFS general substrate transporter"/>
    <property type="match status" value="1"/>
</dbReference>
<dbReference type="InterPro" id="IPR011701">
    <property type="entry name" value="MFS"/>
</dbReference>
<evidence type="ECO:0000256" key="7">
    <source>
        <dbReference type="SAM" id="Phobius"/>
    </source>
</evidence>
<evidence type="ECO:0000256" key="2">
    <source>
        <dbReference type="ARBA" id="ARBA00022448"/>
    </source>
</evidence>
<keyword evidence="2" id="KW-0813">Transport</keyword>
<dbReference type="EMBL" id="MU004456">
    <property type="protein sequence ID" value="KAF2650412.1"/>
    <property type="molecule type" value="Genomic_DNA"/>
</dbReference>
<proteinExistence type="predicted"/>
<keyword evidence="10" id="KW-1185">Reference proteome</keyword>
<accession>A0A6A6SS90</accession>
<dbReference type="AlphaFoldDB" id="A0A6A6SS90"/>
<feature type="transmembrane region" description="Helical" evidence="7">
    <location>
        <begin position="93"/>
        <end position="113"/>
    </location>
</feature>
<dbReference type="InterPro" id="IPR020846">
    <property type="entry name" value="MFS_dom"/>
</dbReference>
<protein>
    <submittedName>
        <fullName evidence="9">MFS general substrate transporter</fullName>
    </submittedName>
</protein>
<feature type="transmembrane region" description="Helical" evidence="7">
    <location>
        <begin position="411"/>
        <end position="431"/>
    </location>
</feature>
<evidence type="ECO:0000256" key="1">
    <source>
        <dbReference type="ARBA" id="ARBA00004141"/>
    </source>
</evidence>
<evidence type="ECO:0000313" key="10">
    <source>
        <dbReference type="Proteomes" id="UP000799324"/>
    </source>
</evidence>
<feature type="domain" description="Major facilitator superfamily (MFS) profile" evidence="8">
    <location>
        <begin position="49"/>
        <end position="471"/>
    </location>
</feature>
<organism evidence="9 10">
    <name type="scientific">Lophiostoma macrostomum CBS 122681</name>
    <dbReference type="NCBI Taxonomy" id="1314788"/>
    <lineage>
        <taxon>Eukaryota</taxon>
        <taxon>Fungi</taxon>
        <taxon>Dikarya</taxon>
        <taxon>Ascomycota</taxon>
        <taxon>Pezizomycotina</taxon>
        <taxon>Dothideomycetes</taxon>
        <taxon>Pleosporomycetidae</taxon>
        <taxon>Pleosporales</taxon>
        <taxon>Lophiostomataceae</taxon>
        <taxon>Lophiostoma</taxon>
    </lineage>
</organism>
<feature type="transmembrane region" description="Helical" evidence="7">
    <location>
        <begin position="180"/>
        <end position="201"/>
    </location>
</feature>
<evidence type="ECO:0000256" key="6">
    <source>
        <dbReference type="SAM" id="MobiDB-lite"/>
    </source>
</evidence>
<comment type="subcellular location">
    <subcellularLocation>
        <location evidence="1">Membrane</location>
        <topology evidence="1">Multi-pass membrane protein</topology>
    </subcellularLocation>
</comment>
<keyword evidence="4 7" id="KW-1133">Transmembrane helix</keyword>
<dbReference type="OrthoDB" id="3639251at2759"/>
<dbReference type="PROSITE" id="PS50850">
    <property type="entry name" value="MFS"/>
    <property type="match status" value="1"/>
</dbReference>
<dbReference type="InterPro" id="IPR036259">
    <property type="entry name" value="MFS_trans_sf"/>
</dbReference>
<evidence type="ECO:0000256" key="3">
    <source>
        <dbReference type="ARBA" id="ARBA00022692"/>
    </source>
</evidence>
<feature type="transmembrane region" description="Helical" evidence="7">
    <location>
        <begin position="120"/>
        <end position="139"/>
    </location>
</feature>
<evidence type="ECO:0000313" key="9">
    <source>
        <dbReference type="EMBL" id="KAF2650412.1"/>
    </source>
</evidence>
<sequence length="494" mass="54710">MVQDIEKSHAGMMEDVEHSPTKASTDDEFASGFTPEEQRKLIHRIDRRLVVTVGVLYCISLMDRTNLSAAAIAGMNKELKLTALMGSVTRYSVVTLVFFTTYIVFQPPATVIVRKLGPRSFLATIVVAWGAVMIGMGFVKTWQELAALRVVLGICEAGFFPSCVYLLSTWYTRYDVGKRYSVFYVLGSLASACAGILAYGLMQMNGLQGYTGWRWIFIIEGTLTCALGIAAWWLLVDFPERAHTSWKFINEREAKFIIDRVNKDRGDANVEPFTLAKFLRAGLDLKIWAYAMIFFDTTCVTYALAYFLPIILQENMGFSVGAAQCLVAPPYALAAIVMFATGYIGDKYKIRGPIICFNMLLCLIGLPIMGFHKSPGVRYFGVFLTTAGANSNVPATMAYQANNIRGQWKRAFCSATLVGFGGIGGIAGGLIFRFQDAPEYHPGLYACIACCLLTLIIVGLTTIVFVRQNGRAARGEIELEDSDEDHQKGFRYTY</sequence>
<dbReference type="Proteomes" id="UP000799324">
    <property type="component" value="Unassembled WGS sequence"/>
</dbReference>
<feature type="transmembrane region" description="Helical" evidence="7">
    <location>
        <begin position="352"/>
        <end position="371"/>
    </location>
</feature>
<feature type="transmembrane region" description="Helical" evidence="7">
    <location>
        <begin position="213"/>
        <end position="235"/>
    </location>
</feature>
<dbReference type="Gene3D" id="1.20.1250.20">
    <property type="entry name" value="MFS general substrate transporter like domains"/>
    <property type="match status" value="2"/>
</dbReference>
<gene>
    <name evidence="9" type="ORF">K491DRAFT_667339</name>
</gene>